<feature type="region of interest" description="Disordered" evidence="2">
    <location>
        <begin position="817"/>
        <end position="839"/>
    </location>
</feature>
<feature type="compositionally biased region" description="Polar residues" evidence="2">
    <location>
        <begin position="817"/>
        <end position="836"/>
    </location>
</feature>
<evidence type="ECO:0000256" key="3">
    <source>
        <dbReference type="SAM" id="SignalP"/>
    </source>
</evidence>
<dbReference type="Pfam" id="PF09479">
    <property type="entry name" value="Flg_new"/>
    <property type="match status" value="1"/>
</dbReference>
<dbReference type="InterPro" id="IPR001119">
    <property type="entry name" value="SLH_dom"/>
</dbReference>
<dbReference type="Pfam" id="PF00395">
    <property type="entry name" value="SLH"/>
    <property type="match status" value="3"/>
</dbReference>
<dbReference type="Gene3D" id="2.60.40.2700">
    <property type="match status" value="4"/>
</dbReference>
<dbReference type="PANTHER" id="PTHR43308">
    <property type="entry name" value="OUTER MEMBRANE PROTEIN ALPHA-RELATED"/>
    <property type="match status" value="1"/>
</dbReference>
<evidence type="ECO:0000313" key="6">
    <source>
        <dbReference type="Proteomes" id="UP000615455"/>
    </source>
</evidence>
<dbReference type="InterPro" id="IPR051465">
    <property type="entry name" value="Cell_Envelope_Struct_Comp"/>
</dbReference>
<dbReference type="InterPro" id="IPR013378">
    <property type="entry name" value="InlB-like_B-rpt"/>
</dbReference>
<proteinExistence type="predicted"/>
<evidence type="ECO:0000259" key="4">
    <source>
        <dbReference type="PROSITE" id="PS51272"/>
    </source>
</evidence>
<dbReference type="Gene3D" id="2.60.40.4270">
    <property type="entry name" value="Listeria-Bacteroides repeat domain"/>
    <property type="match status" value="1"/>
</dbReference>
<evidence type="ECO:0000256" key="2">
    <source>
        <dbReference type="SAM" id="MobiDB-lite"/>
    </source>
</evidence>
<comment type="caution">
    <text evidence="5">The sequence shown here is derived from an EMBL/GenBank/DDBJ whole genome shotgun (WGS) entry which is preliminary data.</text>
</comment>
<protein>
    <recommendedName>
        <fullName evidence="4">SLH domain-containing protein</fullName>
    </recommendedName>
</protein>
<keyword evidence="3" id="KW-0732">Signal</keyword>
<dbReference type="Proteomes" id="UP000615455">
    <property type="component" value="Unassembled WGS sequence"/>
</dbReference>
<name>A0ABQ1ETR0_9BACL</name>
<feature type="domain" description="SLH" evidence="4">
    <location>
        <begin position="1097"/>
        <end position="1155"/>
    </location>
</feature>
<gene>
    <name evidence="5" type="ORF">GCM10008018_36240</name>
</gene>
<organism evidence="5 6">
    <name type="scientific">Paenibacillus marchantiophytorum</name>
    <dbReference type="NCBI Taxonomy" id="1619310"/>
    <lineage>
        <taxon>Bacteria</taxon>
        <taxon>Bacillati</taxon>
        <taxon>Bacillota</taxon>
        <taxon>Bacilli</taxon>
        <taxon>Bacillales</taxon>
        <taxon>Paenibacillaceae</taxon>
        <taxon>Paenibacillus</taxon>
    </lineage>
</organism>
<feature type="chain" id="PRO_5045944639" description="SLH domain-containing protein" evidence="3">
    <location>
        <begin position="31"/>
        <end position="1155"/>
    </location>
</feature>
<feature type="domain" description="SLH" evidence="4">
    <location>
        <begin position="1038"/>
        <end position="1096"/>
    </location>
</feature>
<sequence length="1155" mass="119864">MDRRDDNMRKRFFSLLMAMLLIAGALPQVAAASAANPLDNWSARTSGTSGLIYDVAYGNGVYAAVVNTNFLSSADAVTWTDRGSAPDYMASVIYANSQFVAVGWSGKIATSPDGITWTTRTSGTTSVFRDVAYGNGLYVAVGENGAIYTSPDAVTWTSRTSNIPYNYLQRVAYGNGMYVAVGDGGKIVTSPDGVAWTLRTSNRTEQLFALAYGNGMFVLAGADELIMTSPDGVTWTVRNYAPSVFPLPSYEYFRAAYGNGMFVLVGQGGKIKSSIDGVTWTNRTSGITNNLWGVDYGGDNTFVAVGAQGKIIQSGTIQAITDAAVPSIGTQPGDQTVTQGAASPTLSVSATVSDGGTLSYQWYSNTTNSNSGGTLISSATSATYAAPTASAGVMYYYVVVTNTNNGVNGMQTAPAASHAAKVTVNALVDAAAPSLGTQPGDQTVTQGAASPTLSVSATVSDGGTLSYQWYSNTTNSNSGGTLISSATSATYAAPTASAGVMYYYVVVTNTNNGVNGMQTAPAASHAAKVTVNVLVHAAAPSIGTQPGDQTITQGAASPTLSVSATVSDGGTLSYQWYSNTTNSNSGGMLISSATSATYAAPTANTGTTYYYVVVTNTNVSVTGTQTATTTSAPAKVTVNTLVNAESPSISGQPSNQTANVGDTSPTLSVAATMSDGGTLSYQWYSNATNSNSGGTLISSATSATYAASTASAGTTYYYVVVTNTNGSVNGMQMATTTSSTAKMTVNLLVSFDSNGGSAVTSQTLSSNSTATKPTDPTRSGYTFSGWYRNIGLTNAFDFSTPITLNTALYAKWTVQPTGETGSPSSAPAENTSTTDGKLTLSAGKSGDVGLDDEVKIEIPIGATAKDLNITIQRLTDTKGLLTSKDIIASAVFEILKNFPENFSKDITLTFTFNSNALQKGQRPAVFYYDESKKTWVEVAGGNVNGNTISVRVNHFTKYAVFAVGGNASSAGETPQIVHFTDIAGHWAEASINQAASTGIVNGFPDGTFKPDNTVTRAEFAVMLMNALKPQEDGANLTFSDNAKIGAWAQKALAQAVYAGIMKGFDDETIRPDMAITRSEMAAMLARALGQSVETKTSTGFSDDKLIPIWAKGEVAAMEAQGIIKGKGDNAFAPNDKLTRAEAVAVMLRMLAIKDK</sequence>
<feature type="domain" description="SLH" evidence="4">
    <location>
        <begin position="974"/>
        <end position="1037"/>
    </location>
</feature>
<dbReference type="InterPro" id="IPR042229">
    <property type="entry name" value="Listeria/Bacterioides_rpt_sf"/>
</dbReference>
<keyword evidence="6" id="KW-1185">Reference proteome</keyword>
<reference evidence="6" key="1">
    <citation type="journal article" date="2019" name="Int. J. Syst. Evol. Microbiol.">
        <title>The Global Catalogue of Microorganisms (GCM) 10K type strain sequencing project: providing services to taxonomists for standard genome sequencing and annotation.</title>
        <authorList>
            <consortium name="The Broad Institute Genomics Platform"/>
            <consortium name="The Broad Institute Genome Sequencing Center for Infectious Disease"/>
            <person name="Wu L."/>
            <person name="Ma J."/>
        </authorList>
    </citation>
    <scope>NUCLEOTIDE SEQUENCE [LARGE SCALE GENOMIC DNA]</scope>
    <source>
        <strain evidence="6">CGMCC 1.15043</strain>
    </source>
</reference>
<feature type="region of interest" description="Disordered" evidence="2">
    <location>
        <begin position="758"/>
        <end position="777"/>
    </location>
</feature>
<evidence type="ECO:0000256" key="1">
    <source>
        <dbReference type="ARBA" id="ARBA00004196"/>
    </source>
</evidence>
<dbReference type="EMBL" id="BMHE01000018">
    <property type="protein sequence ID" value="GFZ86900.1"/>
    <property type="molecule type" value="Genomic_DNA"/>
</dbReference>
<dbReference type="PANTHER" id="PTHR43308:SF5">
    <property type="entry name" value="S-LAYER PROTEIN _ PEPTIDOGLYCAN ENDO-BETA-N-ACETYLGLUCOSAMINIDASE"/>
    <property type="match status" value="1"/>
</dbReference>
<accession>A0ABQ1ETR0</accession>
<dbReference type="SUPFAM" id="SSF110296">
    <property type="entry name" value="Oligoxyloglucan reducing end-specific cellobiohydrolase"/>
    <property type="match status" value="1"/>
</dbReference>
<feature type="signal peptide" evidence="3">
    <location>
        <begin position="1"/>
        <end position="30"/>
    </location>
</feature>
<dbReference type="NCBIfam" id="TIGR02543">
    <property type="entry name" value="List_Bact_rpt"/>
    <property type="match status" value="1"/>
</dbReference>
<evidence type="ECO:0000313" key="5">
    <source>
        <dbReference type="EMBL" id="GFZ86900.1"/>
    </source>
</evidence>
<comment type="subcellular location">
    <subcellularLocation>
        <location evidence="1">Cell envelope</location>
    </subcellularLocation>
</comment>
<dbReference type="PROSITE" id="PS51272">
    <property type="entry name" value="SLH"/>
    <property type="match status" value="3"/>
</dbReference>